<dbReference type="Pfam" id="PF13568">
    <property type="entry name" value="OMP_b-brl_2"/>
    <property type="match status" value="1"/>
</dbReference>
<dbReference type="Proteomes" id="UP000677244">
    <property type="component" value="Unassembled WGS sequence"/>
</dbReference>
<accession>A0ABS3YTU6</accession>
<gene>
    <name evidence="7" type="ORF">J7I42_13550</name>
</gene>
<evidence type="ECO:0000256" key="4">
    <source>
        <dbReference type="PROSITE-ProRule" id="PRU00473"/>
    </source>
</evidence>
<dbReference type="SUPFAM" id="SSF103088">
    <property type="entry name" value="OmpA-like"/>
    <property type="match status" value="1"/>
</dbReference>
<dbReference type="InterPro" id="IPR036737">
    <property type="entry name" value="OmpA-like_sf"/>
</dbReference>
<dbReference type="PANTHER" id="PTHR30329:SF21">
    <property type="entry name" value="LIPOPROTEIN YIAD-RELATED"/>
    <property type="match status" value="1"/>
</dbReference>
<comment type="subcellular location">
    <subcellularLocation>
        <location evidence="1">Cell outer membrane</location>
    </subcellularLocation>
</comment>
<name>A0ABS3YTU6_9BACT</name>
<dbReference type="PRINTS" id="PR01021">
    <property type="entry name" value="OMPADOMAIN"/>
</dbReference>
<organism evidence="7 8">
    <name type="scientific">Niastella soli</name>
    <dbReference type="NCBI Taxonomy" id="2821487"/>
    <lineage>
        <taxon>Bacteria</taxon>
        <taxon>Pseudomonadati</taxon>
        <taxon>Bacteroidota</taxon>
        <taxon>Chitinophagia</taxon>
        <taxon>Chitinophagales</taxon>
        <taxon>Chitinophagaceae</taxon>
        <taxon>Niastella</taxon>
    </lineage>
</organism>
<sequence length="448" mass="48725">MTSKIATIGFCLLMCSFNVQSQEFGIDLNGGIQGLRFDITGGSQGKPQAGGSAGVHYIFPLSARFGLLTGIGCGYYNAKATLQDGATFSSWQVDNAGSAFQYNISTTGYTETQHFFGAGIPVMLQYHTIGNNTQWYLSAGTKFIFPFNAKIKATAQQLKLSGYYPDFNVEVFNVPQHGFASLSNWQSSRNIELKPTATLSGSTSISFKMGERMRLYTGVYIDLGLTDMKKTDSYNSLIMYNPGGTANPLAGGVFSSSNTGQAKLFACGLQIKLGLERRKRKPVQQPSLEPVMETAQQVTAQPAIPSQEQPKQFVPEETVQAPPPQRPINPVMSVADSSVFKQPVTFSVLGQTTIPESAYPHLDSVIAILNKYAGTHIEIVGHTCNIGSESENIKVGEERARTVASYLQSKGIPFERMHIRSSGLSDPLVPNSSTLNRQVNRRVTIILK</sequence>
<evidence type="ECO:0000313" key="8">
    <source>
        <dbReference type="Proteomes" id="UP000677244"/>
    </source>
</evidence>
<evidence type="ECO:0000259" key="6">
    <source>
        <dbReference type="PROSITE" id="PS51123"/>
    </source>
</evidence>
<evidence type="ECO:0000256" key="1">
    <source>
        <dbReference type="ARBA" id="ARBA00004442"/>
    </source>
</evidence>
<comment type="caution">
    <text evidence="7">The sequence shown here is derived from an EMBL/GenBank/DDBJ whole genome shotgun (WGS) entry which is preliminary data.</text>
</comment>
<keyword evidence="2 4" id="KW-0472">Membrane</keyword>
<keyword evidence="3" id="KW-0998">Cell outer membrane</keyword>
<feature type="chain" id="PRO_5046936793" evidence="5">
    <location>
        <begin position="22"/>
        <end position="448"/>
    </location>
</feature>
<dbReference type="CDD" id="cd07185">
    <property type="entry name" value="OmpA_C-like"/>
    <property type="match status" value="1"/>
</dbReference>
<proteinExistence type="predicted"/>
<dbReference type="InterPro" id="IPR050330">
    <property type="entry name" value="Bact_OuterMem_StrucFunc"/>
</dbReference>
<dbReference type="InterPro" id="IPR025665">
    <property type="entry name" value="Beta-barrel_OMP_2"/>
</dbReference>
<keyword evidence="8" id="KW-1185">Reference proteome</keyword>
<dbReference type="InterPro" id="IPR006665">
    <property type="entry name" value="OmpA-like"/>
</dbReference>
<evidence type="ECO:0000256" key="3">
    <source>
        <dbReference type="ARBA" id="ARBA00023237"/>
    </source>
</evidence>
<feature type="signal peptide" evidence="5">
    <location>
        <begin position="1"/>
        <end position="21"/>
    </location>
</feature>
<evidence type="ECO:0000256" key="2">
    <source>
        <dbReference type="ARBA" id="ARBA00023136"/>
    </source>
</evidence>
<dbReference type="PANTHER" id="PTHR30329">
    <property type="entry name" value="STATOR ELEMENT OF FLAGELLAR MOTOR COMPLEX"/>
    <property type="match status" value="1"/>
</dbReference>
<dbReference type="InterPro" id="IPR006664">
    <property type="entry name" value="OMP_bac"/>
</dbReference>
<feature type="domain" description="OmpA-like" evidence="6">
    <location>
        <begin position="334"/>
        <end position="448"/>
    </location>
</feature>
<reference evidence="7 8" key="1">
    <citation type="submission" date="2021-03" db="EMBL/GenBank/DDBJ databases">
        <title>Assistant Professor.</title>
        <authorList>
            <person name="Huq M.A."/>
        </authorList>
    </citation>
    <scope>NUCLEOTIDE SEQUENCE [LARGE SCALE GENOMIC DNA]</scope>
    <source>
        <strain evidence="7 8">MAH-29</strain>
    </source>
</reference>
<evidence type="ECO:0000256" key="5">
    <source>
        <dbReference type="SAM" id="SignalP"/>
    </source>
</evidence>
<keyword evidence="5" id="KW-0732">Signal</keyword>
<dbReference type="RefSeq" id="WP_209139358.1">
    <property type="nucleotide sequence ID" value="NZ_JAGHKO010000002.1"/>
</dbReference>
<dbReference type="EMBL" id="JAGHKO010000002">
    <property type="protein sequence ID" value="MBO9201300.1"/>
    <property type="molecule type" value="Genomic_DNA"/>
</dbReference>
<dbReference type="Pfam" id="PF00691">
    <property type="entry name" value="OmpA"/>
    <property type="match status" value="1"/>
</dbReference>
<protein>
    <submittedName>
        <fullName evidence="7">OmpA family protein</fullName>
    </submittedName>
</protein>
<evidence type="ECO:0000313" key="7">
    <source>
        <dbReference type="EMBL" id="MBO9201300.1"/>
    </source>
</evidence>
<dbReference type="PROSITE" id="PS51123">
    <property type="entry name" value="OMPA_2"/>
    <property type="match status" value="1"/>
</dbReference>
<dbReference type="Gene3D" id="3.30.1330.60">
    <property type="entry name" value="OmpA-like domain"/>
    <property type="match status" value="1"/>
</dbReference>